<name>A0A1F7UMM7_9BACT</name>
<organism evidence="2 3">
    <name type="scientific">Candidatus Uhrbacteria bacterium RIFCSPHIGHO2_12_FULL_57_11</name>
    <dbReference type="NCBI Taxonomy" id="1802398"/>
    <lineage>
        <taxon>Bacteria</taxon>
        <taxon>Candidatus Uhriibacteriota</taxon>
    </lineage>
</organism>
<dbReference type="InterPro" id="IPR017853">
    <property type="entry name" value="GH"/>
</dbReference>
<reference evidence="2 3" key="1">
    <citation type="journal article" date="2016" name="Nat. Commun.">
        <title>Thousands of microbial genomes shed light on interconnected biogeochemical processes in an aquifer system.</title>
        <authorList>
            <person name="Anantharaman K."/>
            <person name="Brown C.T."/>
            <person name="Hug L.A."/>
            <person name="Sharon I."/>
            <person name="Castelle C.J."/>
            <person name="Probst A.J."/>
            <person name="Thomas B.C."/>
            <person name="Singh A."/>
            <person name="Wilkins M.J."/>
            <person name="Karaoz U."/>
            <person name="Brodie E.L."/>
            <person name="Williams K.H."/>
            <person name="Hubbard S.S."/>
            <person name="Banfield J.F."/>
        </authorList>
    </citation>
    <scope>NUCLEOTIDE SEQUENCE [LARGE SCALE GENOMIC DNA]</scope>
</reference>
<dbReference type="Proteomes" id="UP000176598">
    <property type="component" value="Unassembled WGS sequence"/>
</dbReference>
<dbReference type="SUPFAM" id="SSF51445">
    <property type="entry name" value="(Trans)glycosidases"/>
    <property type="match status" value="1"/>
</dbReference>
<protein>
    <recommendedName>
        <fullName evidence="1">DUF4015 domain-containing protein</fullName>
    </recommendedName>
</protein>
<evidence type="ECO:0000259" key="1">
    <source>
        <dbReference type="Pfam" id="PF13200"/>
    </source>
</evidence>
<feature type="domain" description="DUF4015" evidence="1">
    <location>
        <begin position="58"/>
        <end position="337"/>
    </location>
</feature>
<comment type="caution">
    <text evidence="2">The sequence shown here is derived from an EMBL/GenBank/DDBJ whole genome shotgun (WGS) entry which is preliminary data.</text>
</comment>
<proteinExistence type="predicted"/>
<dbReference type="Gene3D" id="3.20.20.80">
    <property type="entry name" value="Glycosidases"/>
    <property type="match status" value="1"/>
</dbReference>
<sequence length="342" mass="38341">MRRRKESKLPGIMAAALTGLAVLVIWKVIPRRTPLDPPTPVLAERFPKYLPKPERVKGIYLSSATAGSPERLEALLDLADRTELNAMVIDIKDDDSEPSFVWQSSIGVGTEGAVTIPKIAKMLRTVHARGVYAIARVSVFQDNYLAERRPDLALKRSDGRLWRDRKGIGWLDPAARDVWTYNLELARAAHSMGFDEIQFDYIRFPSDGSLRTIVYPFWKKEEVKTSVIGGFFAYLDSELRQKGIPISVDLFGLTMRRGDDDLGIGQRLAEALPYVDFISPMVYPSHYSSGYIGLEDPAANPREVIRAAMAAGNSIRNELPDPKAAFRPWLQDFDLGAEYTPE</sequence>
<dbReference type="Pfam" id="PF13200">
    <property type="entry name" value="DUF4015"/>
    <property type="match status" value="1"/>
</dbReference>
<dbReference type="AlphaFoldDB" id="A0A1F7UMM7"/>
<dbReference type="EMBL" id="MGEG01000011">
    <property type="protein sequence ID" value="OGL79543.1"/>
    <property type="molecule type" value="Genomic_DNA"/>
</dbReference>
<feature type="non-terminal residue" evidence="2">
    <location>
        <position position="342"/>
    </location>
</feature>
<gene>
    <name evidence="2" type="ORF">A3F28_02460</name>
</gene>
<accession>A0A1F7UMM7</accession>
<evidence type="ECO:0000313" key="3">
    <source>
        <dbReference type="Proteomes" id="UP000176598"/>
    </source>
</evidence>
<evidence type="ECO:0000313" key="2">
    <source>
        <dbReference type="EMBL" id="OGL79543.1"/>
    </source>
</evidence>
<dbReference type="InterPro" id="IPR025275">
    <property type="entry name" value="DUF4015"/>
</dbReference>